<protein>
    <submittedName>
        <fullName evidence="3">Toll/interleukin-1 receptor domain-containing protein</fullName>
    </submittedName>
</protein>
<dbReference type="InterPro" id="IPR042342">
    <property type="entry name" value="TTC22"/>
</dbReference>
<feature type="compositionally biased region" description="Pro residues" evidence="1">
    <location>
        <begin position="250"/>
        <end position="260"/>
    </location>
</feature>
<evidence type="ECO:0000313" key="4">
    <source>
        <dbReference type="Proteomes" id="UP000321533"/>
    </source>
</evidence>
<dbReference type="Gene3D" id="3.40.220.10">
    <property type="entry name" value="Leucine Aminopeptidase, subunit E, domain 1"/>
    <property type="match status" value="1"/>
</dbReference>
<dbReference type="SUPFAM" id="SSF52200">
    <property type="entry name" value="Toll/Interleukin receptor TIR domain"/>
    <property type="match status" value="1"/>
</dbReference>
<gene>
    <name evidence="3" type="ORF">FRZ67_20445</name>
</gene>
<dbReference type="RefSeq" id="WP_147192431.1">
    <property type="nucleotide sequence ID" value="NZ_CP042435.1"/>
</dbReference>
<dbReference type="SMART" id="SM00255">
    <property type="entry name" value="TIR"/>
    <property type="match status" value="1"/>
</dbReference>
<evidence type="ECO:0000313" key="3">
    <source>
        <dbReference type="EMBL" id="QEC69555.1"/>
    </source>
</evidence>
<proteinExistence type="predicted"/>
<keyword evidence="3" id="KW-0675">Receptor</keyword>
<evidence type="ECO:0000256" key="1">
    <source>
        <dbReference type="SAM" id="MobiDB-lite"/>
    </source>
</evidence>
<sequence length="406" mass="45501">MILLSQITIARENADTSIQLLQGDLTAIPKEHTADILVISAYPNDYSTADPQTLMSALYNNGIVVADLAKDKEIDLLANLNCWLSKPLLPQQQAQFNFKRILCFEPPAGDEKEKLVPNIFRCINTFAYDKQNNVIAMPVLASGNQRVPMEKMLPAILDAALFWLESGLPLNCIKLVLRNDEQVATALPIFIKAKQQYELKRSAQEGNISATDAWKMFEIKNQTQVPGTATMVIVENEMKELAAKESPVAPAAPMPQPFPAAEPATKAPQQQDQKKGYDFFISYSHKQATEVQLFVQAMLEKQPQLNIFYDKTTIPTGGLWIKLISDAIQNSKSVICILSPQYSASDVCWDEFQCAKAKEYRTKQPVIKTINFYNDANMPLIMSIYSYIDCTEGDIQKLKDSIHDLI</sequence>
<dbReference type="OrthoDB" id="650287at2"/>
<dbReference type="KEGG" id="pgin:FRZ67_20445"/>
<dbReference type="PANTHER" id="PTHR16253:SF0">
    <property type="entry name" value="TETRATRICOPEPTIDE REPEAT PROTEIN 22"/>
    <property type="match status" value="1"/>
</dbReference>
<dbReference type="InterPro" id="IPR043472">
    <property type="entry name" value="Macro_dom-like"/>
</dbReference>
<name>A0A5B8VER4_9BACT</name>
<dbReference type="Gene3D" id="3.40.50.10140">
    <property type="entry name" value="Toll/interleukin-1 receptor homology (TIR) domain"/>
    <property type="match status" value="1"/>
</dbReference>
<keyword evidence="4" id="KW-1185">Reference proteome</keyword>
<dbReference type="PROSITE" id="PS50104">
    <property type="entry name" value="TIR"/>
    <property type="match status" value="1"/>
</dbReference>
<dbReference type="InterPro" id="IPR035897">
    <property type="entry name" value="Toll_tir_struct_dom_sf"/>
</dbReference>
<dbReference type="SUPFAM" id="SSF52949">
    <property type="entry name" value="Macro domain-like"/>
    <property type="match status" value="1"/>
</dbReference>
<dbReference type="Pfam" id="PF13676">
    <property type="entry name" value="TIR_2"/>
    <property type="match status" value="1"/>
</dbReference>
<dbReference type="Proteomes" id="UP000321533">
    <property type="component" value="Chromosome"/>
</dbReference>
<organism evidence="3 4">
    <name type="scientific">Panacibacter ginsenosidivorans</name>
    <dbReference type="NCBI Taxonomy" id="1813871"/>
    <lineage>
        <taxon>Bacteria</taxon>
        <taxon>Pseudomonadati</taxon>
        <taxon>Bacteroidota</taxon>
        <taxon>Chitinophagia</taxon>
        <taxon>Chitinophagales</taxon>
        <taxon>Chitinophagaceae</taxon>
        <taxon>Panacibacter</taxon>
    </lineage>
</organism>
<dbReference type="AlphaFoldDB" id="A0A5B8VER4"/>
<dbReference type="EMBL" id="CP042435">
    <property type="protein sequence ID" value="QEC69555.1"/>
    <property type="molecule type" value="Genomic_DNA"/>
</dbReference>
<accession>A0A5B8VER4</accession>
<feature type="region of interest" description="Disordered" evidence="1">
    <location>
        <begin position="244"/>
        <end position="271"/>
    </location>
</feature>
<dbReference type="GO" id="GO:0007165">
    <property type="term" value="P:signal transduction"/>
    <property type="evidence" value="ECO:0007669"/>
    <property type="project" value="InterPro"/>
</dbReference>
<dbReference type="PANTHER" id="PTHR16253">
    <property type="entry name" value="TETRATRICOPEPTIDE REPEAT PROTEIN 22"/>
    <property type="match status" value="1"/>
</dbReference>
<reference evidence="3 4" key="1">
    <citation type="journal article" date="2016" name="Int. J. Syst. Evol. Microbiol.">
        <title>Panacibacter ginsenosidivorans gen. nov., sp. nov., with ginsenoside converting activity isolated from soil of a ginseng field.</title>
        <authorList>
            <person name="Siddiqi M.Z."/>
            <person name="Muhammad Shafi S."/>
            <person name="Choi K.D."/>
            <person name="Im W.T."/>
        </authorList>
    </citation>
    <scope>NUCLEOTIDE SEQUENCE [LARGE SCALE GENOMIC DNA]</scope>
    <source>
        <strain evidence="3 4">Gsoil1550</strain>
    </source>
</reference>
<dbReference type="InterPro" id="IPR000157">
    <property type="entry name" value="TIR_dom"/>
</dbReference>
<evidence type="ECO:0000259" key="2">
    <source>
        <dbReference type="PROSITE" id="PS50104"/>
    </source>
</evidence>
<feature type="domain" description="TIR" evidence="2">
    <location>
        <begin position="275"/>
        <end position="406"/>
    </location>
</feature>